<dbReference type="OrthoDB" id="10343032at2759"/>
<accession>A0A0C9YA38</accession>
<gene>
    <name evidence="1" type="ORF">K443DRAFT_628501</name>
</gene>
<reference evidence="1 2" key="1">
    <citation type="submission" date="2014-04" db="EMBL/GenBank/DDBJ databases">
        <authorList>
            <consortium name="DOE Joint Genome Institute"/>
            <person name="Kuo A."/>
            <person name="Kohler A."/>
            <person name="Nagy L.G."/>
            <person name="Floudas D."/>
            <person name="Copeland A."/>
            <person name="Barry K.W."/>
            <person name="Cichocki N."/>
            <person name="Veneault-Fourrey C."/>
            <person name="LaButti K."/>
            <person name="Lindquist E.A."/>
            <person name="Lipzen A."/>
            <person name="Lundell T."/>
            <person name="Morin E."/>
            <person name="Murat C."/>
            <person name="Sun H."/>
            <person name="Tunlid A."/>
            <person name="Henrissat B."/>
            <person name="Grigoriev I.V."/>
            <person name="Hibbett D.S."/>
            <person name="Martin F."/>
            <person name="Nordberg H.P."/>
            <person name="Cantor M.N."/>
            <person name="Hua S.X."/>
        </authorList>
    </citation>
    <scope>NUCLEOTIDE SEQUENCE [LARGE SCALE GENOMIC DNA]</scope>
    <source>
        <strain evidence="1 2">LaAM-08-1</strain>
    </source>
</reference>
<reference evidence="2" key="2">
    <citation type="submission" date="2015-01" db="EMBL/GenBank/DDBJ databases">
        <title>Evolutionary Origins and Diversification of the Mycorrhizal Mutualists.</title>
        <authorList>
            <consortium name="DOE Joint Genome Institute"/>
            <consortium name="Mycorrhizal Genomics Consortium"/>
            <person name="Kohler A."/>
            <person name="Kuo A."/>
            <person name="Nagy L.G."/>
            <person name="Floudas D."/>
            <person name="Copeland A."/>
            <person name="Barry K.W."/>
            <person name="Cichocki N."/>
            <person name="Veneault-Fourrey C."/>
            <person name="LaButti K."/>
            <person name="Lindquist E.A."/>
            <person name="Lipzen A."/>
            <person name="Lundell T."/>
            <person name="Morin E."/>
            <person name="Murat C."/>
            <person name="Riley R."/>
            <person name="Ohm R."/>
            <person name="Sun H."/>
            <person name="Tunlid A."/>
            <person name="Henrissat B."/>
            <person name="Grigoriev I.V."/>
            <person name="Hibbett D.S."/>
            <person name="Martin F."/>
        </authorList>
    </citation>
    <scope>NUCLEOTIDE SEQUENCE [LARGE SCALE GENOMIC DNA]</scope>
    <source>
        <strain evidence="2">LaAM-08-1</strain>
    </source>
</reference>
<dbReference type="EMBL" id="KN838549">
    <property type="protein sequence ID" value="KIK07092.1"/>
    <property type="molecule type" value="Genomic_DNA"/>
</dbReference>
<dbReference type="Proteomes" id="UP000054477">
    <property type="component" value="Unassembled WGS sequence"/>
</dbReference>
<name>A0A0C9YA38_9AGAR</name>
<evidence type="ECO:0000313" key="2">
    <source>
        <dbReference type="Proteomes" id="UP000054477"/>
    </source>
</evidence>
<protein>
    <submittedName>
        <fullName evidence="1">Uncharacterized protein</fullName>
    </submittedName>
</protein>
<keyword evidence="2" id="KW-1185">Reference proteome</keyword>
<proteinExistence type="predicted"/>
<sequence>MILTGRFPVSWKSHPSSAVFREHSYNNFKKRCSGAYVLTKNERHHVIESKMSRRSGMSIENI</sequence>
<dbReference type="AlphaFoldDB" id="A0A0C9YA38"/>
<organism evidence="1 2">
    <name type="scientific">Laccaria amethystina LaAM-08-1</name>
    <dbReference type="NCBI Taxonomy" id="1095629"/>
    <lineage>
        <taxon>Eukaryota</taxon>
        <taxon>Fungi</taxon>
        <taxon>Dikarya</taxon>
        <taxon>Basidiomycota</taxon>
        <taxon>Agaricomycotina</taxon>
        <taxon>Agaricomycetes</taxon>
        <taxon>Agaricomycetidae</taxon>
        <taxon>Agaricales</taxon>
        <taxon>Agaricineae</taxon>
        <taxon>Hydnangiaceae</taxon>
        <taxon>Laccaria</taxon>
    </lineage>
</organism>
<evidence type="ECO:0000313" key="1">
    <source>
        <dbReference type="EMBL" id="KIK07092.1"/>
    </source>
</evidence>
<dbReference type="HOGENOM" id="CLU_2904519_0_0_1"/>